<proteinExistence type="predicted"/>
<evidence type="ECO:0000313" key="2">
    <source>
        <dbReference type="EMBL" id="OCB73941.1"/>
    </source>
</evidence>
<comment type="caution">
    <text evidence="2">The sequence shown here is derived from an EMBL/GenBank/DDBJ whole genome shotgun (WGS) entry which is preliminary data.</text>
</comment>
<dbReference type="PROSITE" id="PS51186">
    <property type="entry name" value="GNAT"/>
    <property type="match status" value="1"/>
</dbReference>
<evidence type="ECO:0000313" key="3">
    <source>
        <dbReference type="Proteomes" id="UP000093343"/>
    </source>
</evidence>
<reference evidence="3" key="1">
    <citation type="submission" date="2016-03" db="EMBL/GenBank/DDBJ databases">
        <title>Draft genome sequence of Paenibacillus glacialis DSM 22343.</title>
        <authorList>
            <person name="Shin S.-K."/>
            <person name="Yi H."/>
        </authorList>
    </citation>
    <scope>NUCLEOTIDE SEQUENCE [LARGE SCALE GENOMIC DNA]</scope>
    <source>
        <strain evidence="3">CCUG 60099</strain>
    </source>
</reference>
<dbReference type="Gene3D" id="3.40.630.30">
    <property type="match status" value="1"/>
</dbReference>
<dbReference type="EMBL" id="LVEN01000027">
    <property type="protein sequence ID" value="OCB73941.1"/>
    <property type="molecule type" value="Genomic_DNA"/>
</dbReference>
<organism evidence="2 3">
    <name type="scientific">Flavobacterium piscis</name>
    <dbReference type="NCBI Taxonomy" id="1114874"/>
    <lineage>
        <taxon>Bacteria</taxon>
        <taxon>Pseudomonadati</taxon>
        <taxon>Bacteroidota</taxon>
        <taxon>Flavobacteriia</taxon>
        <taxon>Flavobacteriales</taxon>
        <taxon>Flavobacteriaceae</taxon>
        <taxon>Flavobacterium</taxon>
    </lineage>
</organism>
<evidence type="ECO:0000259" key="1">
    <source>
        <dbReference type="PROSITE" id="PS51186"/>
    </source>
</evidence>
<accession>A0ABX2XIZ2</accession>
<feature type="domain" description="N-acetyltransferase" evidence="1">
    <location>
        <begin position="82"/>
        <end position="215"/>
    </location>
</feature>
<dbReference type="Proteomes" id="UP000093343">
    <property type="component" value="Unassembled WGS sequence"/>
</dbReference>
<protein>
    <submittedName>
        <fullName evidence="2">GNAT family acetyltransferase</fullName>
    </submittedName>
</protein>
<keyword evidence="3" id="KW-1185">Reference proteome</keyword>
<dbReference type="InterPro" id="IPR016181">
    <property type="entry name" value="Acyl_CoA_acyltransferase"/>
</dbReference>
<dbReference type="InterPro" id="IPR000182">
    <property type="entry name" value="GNAT_dom"/>
</dbReference>
<dbReference type="Pfam" id="PF00583">
    <property type="entry name" value="Acetyltransf_1"/>
    <property type="match status" value="1"/>
</dbReference>
<gene>
    <name evidence="2" type="ORF">FLP_11730</name>
</gene>
<dbReference type="SUPFAM" id="SSF55729">
    <property type="entry name" value="Acyl-CoA N-acyltransferases (Nat)"/>
    <property type="match status" value="1"/>
</dbReference>
<sequence>MKKNILRSILEKWLTAWSLSRKLPLPERYKSGFKVEVGYPNQKRRFVFAELNNDFLELSKSIDEPGIFLKVCSSPDEFKNQIHPKWIIQPQGYMMACFHQMDFRNCTLSDNYKLEFEHYNATYLVRIVTKQGELASTGHVVLVDDVAIYDRISTGSNHKRIGLASFLMKELEKIALANDVHHNFLVATEEGKAFYESLGWEMYSLYTSVVIPEYE</sequence>
<name>A0ABX2XIZ2_9FLAO</name>